<dbReference type="RefSeq" id="WP_090738235.1">
    <property type="nucleotide sequence ID" value="NZ_FOHO01000029.1"/>
</dbReference>
<dbReference type="Proteomes" id="UP000199180">
    <property type="component" value="Unassembled WGS sequence"/>
</dbReference>
<dbReference type="Gene3D" id="3.40.50.740">
    <property type="match status" value="1"/>
</dbReference>
<dbReference type="GO" id="GO:0030151">
    <property type="term" value="F:molybdenum ion binding"/>
    <property type="evidence" value="ECO:0007669"/>
    <property type="project" value="TreeGrafter"/>
</dbReference>
<gene>
    <name evidence="8" type="ORF">SAMN04489858_1296</name>
</gene>
<keyword evidence="4" id="KW-0479">Metal-binding</keyword>
<evidence type="ECO:0000256" key="4">
    <source>
        <dbReference type="ARBA" id="ARBA00022723"/>
    </source>
</evidence>
<comment type="similarity">
    <text evidence="2">Belongs to the prokaryotic molybdopterin-containing oxidoreductase family.</text>
</comment>
<dbReference type="EMBL" id="FOHO01000029">
    <property type="protein sequence ID" value="SEU10074.1"/>
    <property type="molecule type" value="Genomic_DNA"/>
</dbReference>
<keyword evidence="3" id="KW-0500">Molybdenum</keyword>
<dbReference type="PANTHER" id="PTHR43742:SF10">
    <property type="entry name" value="TRIMETHYLAMINE-N-OXIDE REDUCTASE 2"/>
    <property type="match status" value="1"/>
</dbReference>
<dbReference type="Gene3D" id="2.40.40.20">
    <property type="match status" value="1"/>
</dbReference>
<evidence type="ECO:0000256" key="2">
    <source>
        <dbReference type="ARBA" id="ARBA00010312"/>
    </source>
</evidence>
<feature type="domain" description="Molybdopterin oxidoreductase" evidence="6">
    <location>
        <begin position="50"/>
        <end position="504"/>
    </location>
</feature>
<keyword evidence="5" id="KW-0560">Oxidoreductase</keyword>
<dbReference type="PANTHER" id="PTHR43742">
    <property type="entry name" value="TRIMETHYLAMINE-N-OXIDE REDUCTASE"/>
    <property type="match status" value="1"/>
</dbReference>
<evidence type="ECO:0000259" key="7">
    <source>
        <dbReference type="Pfam" id="PF01568"/>
    </source>
</evidence>
<dbReference type="OrthoDB" id="9759518at2"/>
<evidence type="ECO:0000313" key="9">
    <source>
        <dbReference type="Proteomes" id="UP000199180"/>
    </source>
</evidence>
<proteinExistence type="inferred from homology"/>
<dbReference type="GO" id="GO:0009061">
    <property type="term" value="P:anaerobic respiration"/>
    <property type="evidence" value="ECO:0007669"/>
    <property type="project" value="TreeGrafter"/>
</dbReference>
<dbReference type="Pfam" id="PF00384">
    <property type="entry name" value="Molybdopterin"/>
    <property type="match status" value="1"/>
</dbReference>
<feature type="domain" description="Molybdopterin dinucleotide-binding" evidence="7">
    <location>
        <begin position="619"/>
        <end position="738"/>
    </location>
</feature>
<dbReference type="InterPro" id="IPR006657">
    <property type="entry name" value="MoPterin_dinucl-bd_dom"/>
</dbReference>
<keyword evidence="9" id="KW-1185">Reference proteome</keyword>
<sequence>MAERYTAAHWGAYRIEGWGDDLRLEPLAEDPAPSRIGRGWVSAARDSRVRIQRPAVRKGWLDGDRGAARNDDAFVELPWDEALDLAAKELQRVREDHGNGAIYGGSYGWSSAGRFHHAQSQMRRFMNQIGGYVAARDTYSHAAGEVILPHITGMSNKDIEEGMTSWPLIARHCTMFLAFGGVSGRTAQIAAGGTSSHEVDDWMARAAAGGMQTVCISPLRSDLANLPNARWLPVRPGSDVALMLALIHELVSSDRHDRRFLDRFTSGWAQFRAYVMGESDGQPKSAEWAAPFCDLSADRIRGLADELSQNRVMVSVNWGLQRADHGEQTVWAGLALAAVLGQIGQPGTGFGFGYGSTTPPGRPKRFISWPSVPQGRNPVTDFIPVARISDMLLNPGATYNYNGEARRYPDIRLVYWVGGNPFHHHQDLLRLEQAWQRPETVIVHDHSWTSTARRADIVFPVTSPLERDDIMINRRDPSLIYMSQAFPPMGEARDDHDIFAGLAGRFGVAETFTEGRSEMGWLRWLWDGCQQVAQEEGFDLPDFDSFRQAGRFQVPNEDASRILFDRFVADPDENPLATESGRLTLFNQRIAEMSMPDCPGHPSWHEPVEWTFAADEGQLHLLSQQPATRLHSQLDNGSEAAASKIAGREVARLHPSTATAMGLHEGQIVLLHNARGGCLAGLKLDDQMRADCVVLPTGAWADLQQTSKGRICVHGNPNVLTIDKGTSALSQGNISHTTLVRVSPWEGPLPQVRVLDAPSFVARTGIEEER</sequence>
<dbReference type="GO" id="GO:0016491">
    <property type="term" value="F:oxidoreductase activity"/>
    <property type="evidence" value="ECO:0007669"/>
    <property type="project" value="UniProtKB-KW"/>
</dbReference>
<dbReference type="Pfam" id="PF01568">
    <property type="entry name" value="Molydop_binding"/>
    <property type="match status" value="1"/>
</dbReference>
<evidence type="ECO:0000256" key="3">
    <source>
        <dbReference type="ARBA" id="ARBA00022505"/>
    </source>
</evidence>
<dbReference type="AlphaFoldDB" id="A0A1I0JIB8"/>
<dbReference type="STRING" id="364199.SAMN04489858_1296"/>
<dbReference type="InterPro" id="IPR050612">
    <property type="entry name" value="Prok_Mopterin_Oxidored"/>
</dbReference>
<protein>
    <submittedName>
        <fullName evidence="8">Biotin/methionine sulfoxide reductase</fullName>
    </submittedName>
</protein>
<dbReference type="SUPFAM" id="SSF53706">
    <property type="entry name" value="Formate dehydrogenase/DMSO reductase, domains 1-3"/>
    <property type="match status" value="1"/>
</dbReference>
<evidence type="ECO:0000256" key="5">
    <source>
        <dbReference type="ARBA" id="ARBA00023002"/>
    </source>
</evidence>
<evidence type="ECO:0000259" key="6">
    <source>
        <dbReference type="Pfam" id="PF00384"/>
    </source>
</evidence>
<dbReference type="SUPFAM" id="SSF50692">
    <property type="entry name" value="ADC-like"/>
    <property type="match status" value="1"/>
</dbReference>
<dbReference type="InterPro" id="IPR006656">
    <property type="entry name" value="Mopterin_OxRdtase"/>
</dbReference>
<organism evidence="8 9">
    <name type="scientific">Paracoccus homiensis</name>
    <dbReference type="NCBI Taxonomy" id="364199"/>
    <lineage>
        <taxon>Bacteria</taxon>
        <taxon>Pseudomonadati</taxon>
        <taxon>Pseudomonadota</taxon>
        <taxon>Alphaproteobacteria</taxon>
        <taxon>Rhodobacterales</taxon>
        <taxon>Paracoccaceae</taxon>
        <taxon>Paracoccus</taxon>
    </lineage>
</organism>
<comment type="cofactor">
    <cofactor evidence="1">
        <name>Mo-bis(molybdopterin guanine dinucleotide)</name>
        <dbReference type="ChEBI" id="CHEBI:60539"/>
    </cofactor>
</comment>
<dbReference type="Gene3D" id="3.40.228.10">
    <property type="entry name" value="Dimethylsulfoxide Reductase, domain 2"/>
    <property type="match status" value="1"/>
</dbReference>
<evidence type="ECO:0000256" key="1">
    <source>
        <dbReference type="ARBA" id="ARBA00001942"/>
    </source>
</evidence>
<dbReference type="GO" id="GO:0030288">
    <property type="term" value="C:outer membrane-bounded periplasmic space"/>
    <property type="evidence" value="ECO:0007669"/>
    <property type="project" value="TreeGrafter"/>
</dbReference>
<dbReference type="GO" id="GO:0043546">
    <property type="term" value="F:molybdopterin cofactor binding"/>
    <property type="evidence" value="ECO:0007669"/>
    <property type="project" value="InterPro"/>
</dbReference>
<dbReference type="Gene3D" id="3.90.55.10">
    <property type="entry name" value="Dimethylsulfoxide Reductase, domain 3"/>
    <property type="match status" value="1"/>
</dbReference>
<reference evidence="8 9" key="1">
    <citation type="submission" date="2016-10" db="EMBL/GenBank/DDBJ databases">
        <authorList>
            <person name="de Groot N.N."/>
        </authorList>
    </citation>
    <scope>NUCLEOTIDE SEQUENCE [LARGE SCALE GENOMIC DNA]</scope>
    <source>
        <strain evidence="8 9">DSM 17862</strain>
    </source>
</reference>
<dbReference type="InterPro" id="IPR009010">
    <property type="entry name" value="Asp_de-COase-like_dom_sf"/>
</dbReference>
<evidence type="ECO:0000313" key="8">
    <source>
        <dbReference type="EMBL" id="SEU10074.1"/>
    </source>
</evidence>
<dbReference type="GO" id="GO:0009055">
    <property type="term" value="F:electron transfer activity"/>
    <property type="evidence" value="ECO:0007669"/>
    <property type="project" value="TreeGrafter"/>
</dbReference>
<accession>A0A1I0JIB8</accession>
<name>A0A1I0JIB8_9RHOB</name>